<evidence type="ECO:0000313" key="5">
    <source>
        <dbReference type="EMBL" id="TRY69280.1"/>
    </source>
</evidence>
<dbReference type="PANTHER" id="PTHR46435">
    <property type="entry name" value="E3 UBIQUITIN-PROTEIN LIGASE HECTD4-RELATED"/>
    <property type="match status" value="1"/>
</dbReference>
<feature type="compositionally biased region" description="Basic and acidic residues" evidence="3">
    <location>
        <begin position="1866"/>
        <end position="1875"/>
    </location>
</feature>
<dbReference type="Gene3D" id="3.90.1750.10">
    <property type="entry name" value="Hect, E3 ligase catalytic domains"/>
    <property type="match status" value="1"/>
</dbReference>
<dbReference type="GO" id="GO:0009966">
    <property type="term" value="P:regulation of signal transduction"/>
    <property type="evidence" value="ECO:0007669"/>
    <property type="project" value="UniProtKB-ARBA"/>
</dbReference>
<dbReference type="Gene3D" id="3.30.2160.10">
    <property type="entry name" value="Hect, E3 ligase catalytic domain"/>
    <property type="match status" value="1"/>
</dbReference>
<feature type="compositionally biased region" description="Polar residues" evidence="3">
    <location>
        <begin position="484"/>
        <end position="495"/>
    </location>
</feature>
<evidence type="ECO:0000256" key="3">
    <source>
        <dbReference type="SAM" id="MobiDB-lite"/>
    </source>
</evidence>
<dbReference type="InterPro" id="IPR000569">
    <property type="entry name" value="HECT_dom"/>
</dbReference>
<dbReference type="GO" id="GO:0042593">
    <property type="term" value="P:glucose homeostasis"/>
    <property type="evidence" value="ECO:0007669"/>
    <property type="project" value="TreeGrafter"/>
</dbReference>
<dbReference type="SMART" id="SM00119">
    <property type="entry name" value="HECTc"/>
    <property type="match status" value="1"/>
</dbReference>
<name>A0A553NV30_TIGCA</name>
<reference evidence="5 6" key="1">
    <citation type="journal article" date="2018" name="Nat. Ecol. Evol.">
        <title>Genomic signatures of mitonuclear coevolution across populations of Tigriopus californicus.</title>
        <authorList>
            <person name="Barreto F.S."/>
            <person name="Watson E.T."/>
            <person name="Lima T.G."/>
            <person name="Willett C.S."/>
            <person name="Edmands S."/>
            <person name="Li W."/>
            <person name="Burton R.S."/>
        </authorList>
    </citation>
    <scope>NUCLEOTIDE SEQUENCE [LARGE SCALE GENOMIC DNA]</scope>
    <source>
        <strain evidence="5 6">San Diego</strain>
    </source>
</reference>
<evidence type="ECO:0000256" key="2">
    <source>
        <dbReference type="PROSITE-ProRule" id="PRU00104"/>
    </source>
</evidence>
<gene>
    <name evidence="5" type="ORF">TCAL_12161</name>
</gene>
<dbReference type="EMBL" id="VCGU01000010">
    <property type="protein sequence ID" value="TRY69280.1"/>
    <property type="molecule type" value="Genomic_DNA"/>
</dbReference>
<dbReference type="Proteomes" id="UP000318571">
    <property type="component" value="Chromosome 1"/>
</dbReference>
<evidence type="ECO:0000256" key="1">
    <source>
        <dbReference type="ARBA" id="ARBA00022786"/>
    </source>
</evidence>
<keyword evidence="1 2" id="KW-0833">Ubl conjugation pathway</keyword>
<keyword evidence="6" id="KW-1185">Reference proteome</keyword>
<evidence type="ECO:0000313" key="6">
    <source>
        <dbReference type="Proteomes" id="UP000318571"/>
    </source>
</evidence>
<dbReference type="PANTHER" id="PTHR46435:SF1">
    <property type="entry name" value="E3 UBIQUITIN-PROTEIN LIGASE HECTD4-RELATED"/>
    <property type="match status" value="1"/>
</dbReference>
<dbReference type="InterPro" id="IPR035983">
    <property type="entry name" value="Hect_E3_ubiquitin_ligase"/>
</dbReference>
<sequence length="3999" mass="448661">MSSSPLNFLGLGAQHFPWLSTHEDSIFLQGDLVNFADLLRPPDGQNDQTEFDRSVHQLLHGPEIAPQALGSKLENLCHQQRHPVAQLGEFQLQGLRELWKSREKWLKLQREVQRKSSTKTSDELKLADISTQLTLVLLFPLLSEASQTNGALQKRALDLVDTTIRNHGPMSIMDDGQSLDGLDDLLAQWINAGDEGHPMNNQLLGTLVTLACVRRSTCSVLKCIRILHKRKPPQAPSSPTVGIELPVYNIVSRLLQREGVPRKPSVILGYHHLLSWKYPCHAFLPNQASDLETNRISMTCSRSFLYLTHETGSGLIKLGSAYDSTLRGYVYAKNELLLPGFVAMANQILIHRPLTYDIGSSKLLANLIDPNNLDILESIDVPIEMRVEGNVTTLNLLTNGTHFYWVRSFKVPEDQRHRTKVAHIVFVDSFVIAVLDGIPRVKTGSRTILERCASQTPSLRDLFKRTLLGQIAPSEPSADEGRESSANSSGSVVVDPTSTSCGITFRILKICATWTDGSSLSFLVSQQASNQGFRDLPKVLFPLNWNGTPCKVLAVSLSFDLRDGMLLGRSEVGDSGGSSLGWNKGASLSGMGACYDPYRNLIWTASNHCLDEYLNSSLTSIHFLRRRLSLGEKLDISALPPLISSSSTASCLSQVMMASVQDVLSVLVGHVGLLSEYASVAARTMSSSVQASQLSDETREQLQRDFSHPEIFHLALEMFELFSLESNTQAASCMLACVRRSIEDTALDDNTDKKKLKGLKEHLTGILRSGQSSPSFVALVVETLGALHCKMNGSENERQLAYLEFVREDKTTHNFQSVKSRLLDIHARNLLHATTEEEIVAQLGFRDFLSQIMKDIHDEHTKTIKNVVSCSPQQATELLATLPQSWPEIRFLQSVIFKLAFCTGPASKFVKRRVIQHILQDASSLMKVTSRTLETIINKFNGEGITLRLRLLEKLSMTSLVGSVLSTVVLLSNHEVQSELDSVKHSIQDMVQLNLECRKIAYNLQNQLEDEEKDDEDEIDQDHGAGTFVPCPWDEGRIIESVHPLRENYKVRETFTILGSKHLYLFFDPRCSTQYDYDKVVIYQGKSVNGKKISEFGGNTFGFGSKSVLGCGWPSQAVVIECDSVTVAFEMRSSREQGVPDKALWGFKIHVKTLNIPPGVGPISHFSSLSLSLEYTTFNMLRVLFQGQPITAEEQESEVLLRSRLLQQCTWKAKSPLGSSPTGFDSITDDDLLEQDVHRIPLCSKLMSKLRDLSETRLPPLRPSVKTILRPECLEDAIVSSVIKHLGFQEFIKYFDAHEKDLTQEYYIFCDIISETYMKYHALVRRLQVLAELENQWNTEVDDVREKMTELNKAFFVDYQHHESKSKELALLCFLKGVSTEDGFQNVTERLKLELQKEASNGMAETSVLELTSRIVKGIMERIELLLQVSINIGQDGEDSNGDRPTFMSRSLQNWPKKGSRRGITKQQSVEIERSLDDSILQIPKLKKQVKKIPTARSVIENLAKGKTTQEDDRTPESVVLDQLFAFIGSHPEKAVSAKSFVKAALVRRQRSRCRIQALALMKGILSSSYAIGGTQEIISLSSAILQHGMKVQEITCGSLVTQTEEAFADTLLTLVQLIESQPELYKTDIARLTIIPYSRDEESCLVKCGLLKLLDKLCGYHQTSDDEVDVEMQTAQHRLSEVAWLGFKVLTHRCIDWEDNESSTPPINQGAGLATQISSLLTNHLLKAARGSNNFMNCSVLQEVLTLLSSLVRCQIGRDILSKPKCVSTLLALMLETRLSPKMILSITRLCHIALPLMSSTDCDQVHVPDWFLGNIKVVWPSDSTARDKIVDLLLTKMGDFIVPGVTASLPHHATFSKRSTRLTTKSESKDQPKLEPNPNVELARECNNLSLIIHKREDESAQDIVQKLLNSNHELRLFRPVGNEPMERVVVIDQLLTRSQRAEILTEDATLVLRKATKMAQHGFTVSIEPPDKVDQNPEQRLLHMEETCRDKNRVLLKTSPQRPFVSSQVANTLATEIVSLINSLLLFKKADLWSDTILSGLKRSVERFSDFLNQEALLFTADQNKLLEIFSLGRTILASLSILGSFQETLKEGMDITVVSEHGIHSPGVVQSVNWEHCTAMVLLNVEQPSFQIPLSSVQSQQQVLVETFRPLFPLIIKMSQLLLVPNSLGHDHLSTPLPGSGDDHELRLMTARLVSEIRVSTCAVLAQYTRDEEFSSRFMQESCHAVDMLKCLAKEVGAVDHIEKVQINCSRLRGIYRDCVKPPLLESKPFGKPGLTNHWNVNLAFPPLKSLLFTYGLTGITYHADPGLSSGLPRGNFVYAQYPLNRINAYFEVNIISLGEHHEETTSPMLSIGLAPKAEKKDGGWSNPNGTVLLHNNGRLVHYNGSSLLQWRSLRFELQMSPGDIIGLGWEPSHLDPNSTHTQNWGKLYFTQNGTRLSQELEGVPLGLFPVLHLQKKDTRVRANFGQIEFIHHRLIIEDDQESPQPSMTETDESDDAMPFRRCSADEDTVILAGDHRSNPYSSRPAPKIKILSNMVPESVLSHRLARHGNPQARTGPFQPDFINLDEDSDFEDLYEEDAAGVDSDGGELESRPETANSLLVKAWETRVFPVIRRRFRNEAERRDGLEQIKGALSLGMTDIARQTVEFLYEENGGIPADVHLPTIEDMKEELLKLSIDQIKRGDSVSIRTLTDQSSHHNFYSTSQLKTFGLLGEVLDIDKQEELVLVETYLKSEGILVSFWYPLPYLSKPNKDQKAEGSTFSSSINVSIAKSSLIHRELLSQEFVLSRLWCRSAYLNLHRHAQESDLGEFAPDYPNSSKLSMLTSSTMLLQDVDLENLQIMSNHDSANEPCTNNILEANLMVRSGREILSHQVGSRRGIFLSSEKPLGSEICRILNKIQLNQDQSMEHLLEVVNLVCQCLFHGSDYFVSEEIVINDISTLKSLIHFRDTAFVMVNVKLPSSMGRDHHPDDLQIQIQTMNGSVIRPNGTNSAKNVLQYPVPVNGGDDSHERAFPEVILPTNLVRISQGGGAESGTILHLFGIPLQFPLVLRFIHEMTQLSVEQLGSQPFEEIVLGLCQTLLQLDAPPTFRMIIMDQLAQILQILPDEVPLSTTKLRQINLHLGQELALLEEQDRKGGAVRNSIYFQTSFELLLTVFTKFRDASHGHSKIDSRLEKAYQCLHGSKSGVVSYSPKSSTPNRPLPPAWIFLSPLPTRLEVEVMKSTIHRALTRLGGLRSSGFHWSERDSMRTIILELRFHANINQAVNTLQAIPWICQTFQVNDRTVTPEVSTLNSNYECASQSLQVQRIVDTFLKEKVLDSNRFTSTIHEVFQSTLGLFVKGNTNEGGTSSLTSQQIMQAHPENKVREVIVTLLTDSDLNSVLGKFGSKAQDRDEESLKETAMTRIAPSETESTDELFTLTEKQFTSFVIASAAGKIQAFVVALANCGYDHNLEQMFSQELHQSDSQWTPESDNQLVHWMEDTAQDLDLNPSQIHPQEVHLSPEDHLKSEFSLLHTQSDQELGKHAALILAWNEAVFRDLIPNIPLSCDHSNRQSTAAFLTRHKSKLFFSHKETYLNQILNASCQRGRDQVAPEVSLNPITSIGSTNESLSATWFFQTWQQLRDVSSSQFCVAMPQGSDPEFPFKVKFLGEEVHGSSGSFRQFFTHVAEEIHGAVLCLTLPYLGSGPFKGRYQLRCCPLTWMNEKLLQFWGQLMGIALRAGIPFVLDMVPSFWKALLHEHIAESDLRLMDPNLFHYMADIQDCQDPSNFDTLLEEHQFPRFTFQSNCGLELPLCPNGGNKYLSFKNRAEYCDLLLQFKLSELAASGHICQIRAGLSTVVPIEILHCLYTPNELELRVCGSPKVSVKLLQSHTIYQAGLTVDEEHIQFFWNALESFTDRQLTRFIKFACNQERLPLANVKTITNKFSSEKGKDEDGSTLHIPPFPMMIAPSDKGDVQVEQQNIRVETCMFMLKLPRYPSFDMMRDKLLFAIHAAFDPLSG</sequence>
<feature type="domain" description="HECT" evidence="4">
    <location>
        <begin position="3636"/>
        <end position="3999"/>
    </location>
</feature>
<dbReference type="Gene3D" id="2.60.120.920">
    <property type="match status" value="1"/>
</dbReference>
<dbReference type="Gene3D" id="3.30.2410.10">
    <property type="entry name" value="Hect, E3 ligase catalytic domain"/>
    <property type="match status" value="1"/>
</dbReference>
<feature type="active site" description="Glycyl thioester intermediate" evidence="2">
    <location>
        <position position="3967"/>
    </location>
</feature>
<dbReference type="InterPro" id="IPR043136">
    <property type="entry name" value="B30.2/SPRY_sf"/>
</dbReference>
<dbReference type="InterPro" id="IPR043366">
    <property type="entry name" value="HECTD4"/>
</dbReference>
<dbReference type="GO" id="GO:0004842">
    <property type="term" value="F:ubiquitin-protein transferase activity"/>
    <property type="evidence" value="ECO:0007669"/>
    <property type="project" value="InterPro"/>
</dbReference>
<feature type="region of interest" description="Disordered" evidence="3">
    <location>
        <begin position="473"/>
        <end position="495"/>
    </location>
</feature>
<dbReference type="STRING" id="6832.A0A553NV30"/>
<accession>A0A553NV30</accession>
<feature type="region of interest" description="Disordered" evidence="3">
    <location>
        <begin position="1858"/>
        <end position="1880"/>
    </location>
</feature>
<evidence type="ECO:0000259" key="4">
    <source>
        <dbReference type="PROSITE" id="PS50237"/>
    </source>
</evidence>
<dbReference type="PROSITE" id="PS50237">
    <property type="entry name" value="HECT"/>
    <property type="match status" value="1"/>
</dbReference>
<organism evidence="5 6">
    <name type="scientific">Tigriopus californicus</name>
    <name type="common">Marine copepod</name>
    <dbReference type="NCBI Taxonomy" id="6832"/>
    <lineage>
        <taxon>Eukaryota</taxon>
        <taxon>Metazoa</taxon>
        <taxon>Ecdysozoa</taxon>
        <taxon>Arthropoda</taxon>
        <taxon>Crustacea</taxon>
        <taxon>Multicrustacea</taxon>
        <taxon>Hexanauplia</taxon>
        <taxon>Copepoda</taxon>
        <taxon>Harpacticoida</taxon>
        <taxon>Harpacticidae</taxon>
        <taxon>Tigriopus</taxon>
    </lineage>
</organism>
<dbReference type="Pfam" id="PF00632">
    <property type="entry name" value="HECT"/>
    <property type="match status" value="1"/>
</dbReference>
<dbReference type="OMA" id="HDYHLQE"/>
<dbReference type="SUPFAM" id="SSF56204">
    <property type="entry name" value="Hect, E3 ligase catalytic domain"/>
    <property type="match status" value="1"/>
</dbReference>
<proteinExistence type="predicted"/>
<protein>
    <recommendedName>
        <fullName evidence="4">HECT domain-containing protein</fullName>
    </recommendedName>
</protein>
<comment type="caution">
    <text evidence="5">The sequence shown here is derived from an EMBL/GenBank/DDBJ whole genome shotgun (WGS) entry which is preliminary data.</text>
</comment>